<dbReference type="InterPro" id="IPR015904">
    <property type="entry name" value="Sulphide_quinone_reductase"/>
</dbReference>
<dbReference type="GO" id="GO:0070221">
    <property type="term" value="P:sulfide oxidation, using sulfide:quinone oxidoreductase"/>
    <property type="evidence" value="ECO:0007669"/>
    <property type="project" value="TreeGrafter"/>
</dbReference>
<name>A0A9N9PBQ7_9GLOM</name>
<organism evidence="1 2">
    <name type="scientific">Racocetra fulgida</name>
    <dbReference type="NCBI Taxonomy" id="60492"/>
    <lineage>
        <taxon>Eukaryota</taxon>
        <taxon>Fungi</taxon>
        <taxon>Fungi incertae sedis</taxon>
        <taxon>Mucoromycota</taxon>
        <taxon>Glomeromycotina</taxon>
        <taxon>Glomeromycetes</taxon>
        <taxon>Diversisporales</taxon>
        <taxon>Gigasporaceae</taxon>
        <taxon>Racocetra</taxon>
    </lineage>
</organism>
<gene>
    <name evidence="1" type="ORF">RFULGI_LOCUS17810</name>
</gene>
<dbReference type="Proteomes" id="UP000789396">
    <property type="component" value="Unassembled WGS sequence"/>
</dbReference>
<feature type="non-terminal residue" evidence="1">
    <location>
        <position position="1"/>
    </location>
</feature>
<dbReference type="GO" id="GO:0071949">
    <property type="term" value="F:FAD binding"/>
    <property type="evidence" value="ECO:0007669"/>
    <property type="project" value="TreeGrafter"/>
</dbReference>
<dbReference type="AlphaFoldDB" id="A0A9N9PBQ7"/>
<dbReference type="PANTHER" id="PTHR10632:SF2">
    <property type="entry name" value="SULFIDE:QUINONE OXIDOREDUCTASE, MITOCHONDRIAL"/>
    <property type="match status" value="1"/>
</dbReference>
<dbReference type="GO" id="GO:0070224">
    <property type="term" value="F:sulfide:quinone oxidoreductase activity"/>
    <property type="evidence" value="ECO:0007669"/>
    <property type="project" value="TreeGrafter"/>
</dbReference>
<evidence type="ECO:0000313" key="2">
    <source>
        <dbReference type="Proteomes" id="UP000789396"/>
    </source>
</evidence>
<dbReference type="GO" id="GO:0005739">
    <property type="term" value="C:mitochondrion"/>
    <property type="evidence" value="ECO:0007669"/>
    <property type="project" value="TreeGrafter"/>
</dbReference>
<proteinExistence type="predicted"/>
<feature type="non-terminal residue" evidence="1">
    <location>
        <position position="54"/>
    </location>
</feature>
<accession>A0A9N9PBQ7</accession>
<dbReference type="PANTHER" id="PTHR10632">
    <property type="entry name" value="SULFIDE:QUINONE OXIDOREDUCTASE"/>
    <property type="match status" value="1"/>
</dbReference>
<evidence type="ECO:0000313" key="1">
    <source>
        <dbReference type="EMBL" id="CAG8801793.1"/>
    </source>
</evidence>
<reference evidence="1" key="1">
    <citation type="submission" date="2021-06" db="EMBL/GenBank/DDBJ databases">
        <authorList>
            <person name="Kallberg Y."/>
            <person name="Tangrot J."/>
            <person name="Rosling A."/>
        </authorList>
    </citation>
    <scope>NUCLEOTIDE SEQUENCE</scope>
    <source>
        <strain evidence="1">IN212</strain>
    </source>
</reference>
<dbReference type="Gene3D" id="3.50.50.100">
    <property type="match status" value="1"/>
</dbReference>
<keyword evidence="2" id="KW-1185">Reference proteome</keyword>
<protein>
    <submittedName>
        <fullName evidence="1">4037_t:CDS:1</fullName>
    </submittedName>
</protein>
<comment type="caution">
    <text evidence="1">The sequence shown here is derived from an EMBL/GenBank/DDBJ whole genome shotgun (WGS) entry which is preliminary data.</text>
</comment>
<dbReference type="OrthoDB" id="5376590at2759"/>
<dbReference type="EMBL" id="CAJVPZ010072847">
    <property type="protein sequence ID" value="CAG8801793.1"/>
    <property type="molecule type" value="Genomic_DNA"/>
</dbReference>
<sequence>YQPLWTFVGAGLKTFDESAKTMKEVLPEDAEWIKNKATKVDPENNTVILQDGQQ</sequence>